<protein>
    <submittedName>
        <fullName evidence="4">Pentatricopeptide repeat</fullName>
    </submittedName>
</protein>
<accession>A0A200QE91</accession>
<dbReference type="Pfam" id="PF01535">
    <property type="entry name" value="PPR"/>
    <property type="match status" value="2"/>
</dbReference>
<dbReference type="InterPro" id="IPR046960">
    <property type="entry name" value="PPR_At4g14850-like_plant"/>
</dbReference>
<dbReference type="FunFam" id="1.25.40.10:FF:000348">
    <property type="entry name" value="Pentatricopeptide repeat-containing protein chloroplastic"/>
    <property type="match status" value="1"/>
</dbReference>
<evidence type="ECO:0000256" key="3">
    <source>
        <dbReference type="PROSITE-ProRule" id="PRU00708"/>
    </source>
</evidence>
<keyword evidence="5" id="KW-1185">Reference proteome</keyword>
<feature type="repeat" description="PPR" evidence="3">
    <location>
        <begin position="108"/>
        <end position="142"/>
    </location>
</feature>
<comment type="caution">
    <text evidence="4">The sequence shown here is derived from an EMBL/GenBank/DDBJ whole genome shotgun (WGS) entry which is preliminary data.</text>
</comment>
<gene>
    <name evidence="4" type="ORF">BVC80_8801g26</name>
</gene>
<name>A0A200QE91_MACCD</name>
<dbReference type="InterPro" id="IPR011990">
    <property type="entry name" value="TPR-like_helical_dom_sf"/>
</dbReference>
<dbReference type="InParanoid" id="A0A200QE91"/>
<dbReference type="OMA" id="SSCLMHN"/>
<dbReference type="NCBIfam" id="TIGR00756">
    <property type="entry name" value="PPR"/>
    <property type="match status" value="4"/>
</dbReference>
<dbReference type="AlphaFoldDB" id="A0A200QE91"/>
<dbReference type="OrthoDB" id="185373at2759"/>
<dbReference type="Gene3D" id="1.25.40.10">
    <property type="entry name" value="Tetratricopeptide repeat domain"/>
    <property type="match status" value="3"/>
</dbReference>
<feature type="repeat" description="PPR" evidence="3">
    <location>
        <begin position="219"/>
        <end position="249"/>
    </location>
</feature>
<evidence type="ECO:0000313" key="5">
    <source>
        <dbReference type="Proteomes" id="UP000195402"/>
    </source>
</evidence>
<dbReference type="Proteomes" id="UP000195402">
    <property type="component" value="Unassembled WGS sequence"/>
</dbReference>
<comment type="similarity">
    <text evidence="1">Belongs to the PPR family. PCMP-H subfamily.</text>
</comment>
<dbReference type="FunFam" id="1.25.40.10:FF:000690">
    <property type="entry name" value="Pentatricopeptide repeat-containing protein"/>
    <property type="match status" value="1"/>
</dbReference>
<sequence>MSNKKACISTLSHYNSNYNPILRLLQEPPPPSFGSSCNNNQKNLIKNLITDDLRKLHAYSITTGLIREAFTASRIIQLCFKFKIKTTTTSPQQRHYGRIIFGSIDCPDVYTWNSTIIGLAEQESPESGISHYFQMLQRGVPPDSYTFAFLIKVCIIMLSRRPCNQYKADELVCREIHGQVLKHGFEELLVIRNSLINMYCNMGCLSESRVLFETSSVLDLISWNSMISGYGKHRDVSAARELFDEMPERNLVSWSAIIDGYVRSGGFSEALSLFNQMQGSGIKPDVIILVSVLKACANLGALDLGRWVHMYIDKSKLLGRERSRNLVLETALVDMYAKCGCIIVALELFNEMPDKDVILWNAMIGGLAMHGHGRDALHLFSRMMSYGTIPNDTTFVTVLSACAHAGMVTEGVDIFQSMKQKYRLEPKVEHYGCFADLLGRAGLVTEAEKVLENMPMKPQASQLGALMAACRTHNNIEVGERVGNRLISLEPHDGGRYVLLSNMYAAAGRWEDARNIRKQMEQNGAKKETGCSFMESDGVVHEFVVGDTRHHQSREIYAMLGDIERELKGVGFVQDASNQVIDF</sequence>
<dbReference type="STRING" id="56857.A0A200QE91"/>
<feature type="repeat" description="PPR" evidence="3">
    <location>
        <begin position="250"/>
        <end position="284"/>
    </location>
</feature>
<reference evidence="4 5" key="1">
    <citation type="journal article" date="2017" name="Mol. Plant">
        <title>The Genome of Medicinal Plant Macleaya cordata Provides New Insights into Benzylisoquinoline Alkaloids Metabolism.</title>
        <authorList>
            <person name="Liu X."/>
            <person name="Liu Y."/>
            <person name="Huang P."/>
            <person name="Ma Y."/>
            <person name="Qing Z."/>
            <person name="Tang Q."/>
            <person name="Cao H."/>
            <person name="Cheng P."/>
            <person name="Zheng Y."/>
            <person name="Yuan Z."/>
            <person name="Zhou Y."/>
            <person name="Liu J."/>
            <person name="Tang Z."/>
            <person name="Zhuo Y."/>
            <person name="Zhang Y."/>
            <person name="Yu L."/>
            <person name="Huang J."/>
            <person name="Yang P."/>
            <person name="Peng Q."/>
            <person name="Zhang J."/>
            <person name="Jiang W."/>
            <person name="Zhang Z."/>
            <person name="Lin K."/>
            <person name="Ro D.K."/>
            <person name="Chen X."/>
            <person name="Xiong X."/>
            <person name="Shang Y."/>
            <person name="Huang S."/>
            <person name="Zeng J."/>
        </authorList>
    </citation>
    <scope>NUCLEOTIDE SEQUENCE [LARGE SCALE GENOMIC DNA]</scope>
    <source>
        <strain evidence="5">cv. BLH2017</strain>
        <tissue evidence="4">Root</tissue>
    </source>
</reference>
<organism evidence="4 5">
    <name type="scientific">Macleaya cordata</name>
    <name type="common">Five-seeded plume-poppy</name>
    <name type="synonym">Bocconia cordata</name>
    <dbReference type="NCBI Taxonomy" id="56857"/>
    <lineage>
        <taxon>Eukaryota</taxon>
        <taxon>Viridiplantae</taxon>
        <taxon>Streptophyta</taxon>
        <taxon>Embryophyta</taxon>
        <taxon>Tracheophyta</taxon>
        <taxon>Spermatophyta</taxon>
        <taxon>Magnoliopsida</taxon>
        <taxon>Ranunculales</taxon>
        <taxon>Papaveraceae</taxon>
        <taxon>Papaveroideae</taxon>
        <taxon>Macleaya</taxon>
    </lineage>
</organism>
<evidence type="ECO:0000313" key="4">
    <source>
        <dbReference type="EMBL" id="OVA08798.1"/>
    </source>
</evidence>
<dbReference type="PANTHER" id="PTHR47926:SF436">
    <property type="entry name" value="PENTATRICOPEPTIDE REPEAT-CONTAINING PROTEIN ELI1, CHLOROPLASTIC-LIKE ISOFORM X2"/>
    <property type="match status" value="1"/>
</dbReference>
<dbReference type="PROSITE" id="PS51375">
    <property type="entry name" value="PPR"/>
    <property type="match status" value="5"/>
</dbReference>
<feature type="repeat" description="PPR" evidence="3">
    <location>
        <begin position="391"/>
        <end position="421"/>
    </location>
</feature>
<keyword evidence="2" id="KW-0677">Repeat</keyword>
<feature type="repeat" description="PPR" evidence="3">
    <location>
        <begin position="356"/>
        <end position="390"/>
    </location>
</feature>
<evidence type="ECO:0000256" key="2">
    <source>
        <dbReference type="ARBA" id="ARBA00022737"/>
    </source>
</evidence>
<dbReference type="EMBL" id="MVGT01002266">
    <property type="protein sequence ID" value="OVA08798.1"/>
    <property type="molecule type" value="Genomic_DNA"/>
</dbReference>
<dbReference type="InterPro" id="IPR002885">
    <property type="entry name" value="PPR_rpt"/>
</dbReference>
<dbReference type="GO" id="GO:0009451">
    <property type="term" value="P:RNA modification"/>
    <property type="evidence" value="ECO:0007669"/>
    <property type="project" value="InterPro"/>
</dbReference>
<proteinExistence type="inferred from homology"/>
<dbReference type="Pfam" id="PF13041">
    <property type="entry name" value="PPR_2"/>
    <property type="match status" value="3"/>
</dbReference>
<dbReference type="PANTHER" id="PTHR47926">
    <property type="entry name" value="PENTATRICOPEPTIDE REPEAT-CONTAINING PROTEIN"/>
    <property type="match status" value="1"/>
</dbReference>
<evidence type="ECO:0000256" key="1">
    <source>
        <dbReference type="ARBA" id="ARBA00006643"/>
    </source>
</evidence>
<dbReference type="GO" id="GO:0003729">
    <property type="term" value="F:mRNA binding"/>
    <property type="evidence" value="ECO:0007669"/>
    <property type="project" value="UniProtKB-ARBA"/>
</dbReference>
<dbReference type="InterPro" id="IPR046848">
    <property type="entry name" value="E_motif"/>
</dbReference>
<dbReference type="Pfam" id="PF20431">
    <property type="entry name" value="E_motif"/>
    <property type="match status" value="1"/>
</dbReference>
<dbReference type="Pfam" id="PF12854">
    <property type="entry name" value="PPR_1"/>
    <property type="match status" value="1"/>
</dbReference>